<dbReference type="Proteomes" id="UP001529380">
    <property type="component" value="Unassembled WGS sequence"/>
</dbReference>
<dbReference type="InterPro" id="IPR054633">
    <property type="entry name" value="BilS"/>
</dbReference>
<dbReference type="InterPro" id="IPR001226">
    <property type="entry name" value="Flavodoxin_CS"/>
</dbReference>
<dbReference type="InterPro" id="IPR008254">
    <property type="entry name" value="Flavodoxin/NO_synth"/>
</dbReference>
<dbReference type="EMBL" id="JAUDCL010000005">
    <property type="protein sequence ID" value="MDM8200608.1"/>
    <property type="molecule type" value="Genomic_DNA"/>
</dbReference>
<dbReference type="InterPro" id="IPR029039">
    <property type="entry name" value="Flavoprotein-like_sf"/>
</dbReference>
<dbReference type="SUPFAM" id="SSF52218">
    <property type="entry name" value="Flavoproteins"/>
    <property type="match status" value="1"/>
</dbReference>
<evidence type="ECO:0000259" key="1">
    <source>
        <dbReference type="Pfam" id="PF12641"/>
    </source>
</evidence>
<dbReference type="Pfam" id="PF12641">
    <property type="entry name" value="Flavodoxin_3"/>
    <property type="match status" value="1"/>
</dbReference>
<proteinExistence type="predicted"/>
<dbReference type="NCBIfam" id="NF045594">
    <property type="entry name" value="flavodox_BilS"/>
    <property type="match status" value="1"/>
</dbReference>
<dbReference type="PROSITE" id="PS00201">
    <property type="entry name" value="FLAVODOXIN"/>
    <property type="match status" value="1"/>
</dbReference>
<reference evidence="2 3" key="2">
    <citation type="submission" date="2023-06" db="EMBL/GenBank/DDBJ databases">
        <title>Identification and characterization of horizontal gene transfer across gut microbiota members of farm animals based on homology search.</title>
        <authorList>
            <person name="Schwarzerova J."/>
            <person name="Nykrynova M."/>
            <person name="Jureckova K."/>
            <person name="Cejkova D."/>
            <person name="Rychlik I."/>
        </authorList>
    </citation>
    <scope>NUCLEOTIDE SEQUENCE [LARGE SCALE GENOMIC DNA]</scope>
    <source>
        <strain evidence="2 3">ET340</strain>
    </source>
</reference>
<comment type="caution">
    <text evidence="2">The sequence shown here is derived from an EMBL/GenBank/DDBJ whole genome shotgun (WGS) entry which is preliminary data.</text>
</comment>
<accession>A0ABT7UP06</accession>
<evidence type="ECO:0000313" key="2">
    <source>
        <dbReference type="EMBL" id="MDM8200608.1"/>
    </source>
</evidence>
<dbReference type="RefSeq" id="WP_289599353.1">
    <property type="nucleotide sequence ID" value="NZ_JAUDCL010000005.1"/>
</dbReference>
<reference evidence="2 3" key="3">
    <citation type="submission" date="2023-06" db="EMBL/GenBank/DDBJ databases">
        <authorList>
            <person name="Zeman M."/>
            <person name="Kubasova T."/>
            <person name="Jahodarova E."/>
            <person name="Nykrynova M."/>
            <person name="Rychlik I."/>
        </authorList>
    </citation>
    <scope>NUCLEOTIDE SEQUENCE [LARGE SCALE GENOMIC DNA]</scope>
    <source>
        <strain evidence="2 3">ET340</strain>
    </source>
</reference>
<organism evidence="2 3">
    <name type="scientific">Allofournierella massiliensis</name>
    <dbReference type="NCBI Taxonomy" id="1650663"/>
    <lineage>
        <taxon>Bacteria</taxon>
        <taxon>Bacillati</taxon>
        <taxon>Bacillota</taxon>
        <taxon>Clostridia</taxon>
        <taxon>Eubacteriales</taxon>
        <taxon>Oscillospiraceae</taxon>
        <taxon>Allofournierella</taxon>
    </lineage>
</organism>
<name>A0ABT7UP06_9FIRM</name>
<protein>
    <submittedName>
        <fullName evidence="2">Flavodoxin family protein</fullName>
    </submittedName>
</protein>
<dbReference type="Gene3D" id="3.40.50.360">
    <property type="match status" value="1"/>
</dbReference>
<reference evidence="3" key="1">
    <citation type="submission" date="2023-06" db="EMBL/GenBank/DDBJ databases">
        <title>Identification and characterization of horizontal gene transfer across gut microbiota members of farm animals based on homology search.</title>
        <authorList>
            <person name="Zeman M."/>
            <person name="Kubasova T."/>
            <person name="Jahodarova E."/>
            <person name="Nykrynova M."/>
            <person name="Rychlik I."/>
        </authorList>
    </citation>
    <scope>NUCLEOTIDE SEQUENCE [LARGE SCALE GENOMIC DNA]</scope>
    <source>
        <strain evidence="3">ET340</strain>
    </source>
</reference>
<evidence type="ECO:0000313" key="3">
    <source>
        <dbReference type="Proteomes" id="UP001529380"/>
    </source>
</evidence>
<keyword evidence="3" id="KW-1185">Reference proteome</keyword>
<gene>
    <name evidence="2" type="ORF">QUW08_04770</name>
</gene>
<sequence>MRYSIVYSSKTGNTRQLAEAIERQLPAGDLLYCGAPDAAALQADVLFVGFWTDKGTCNETVAQLLKQAEGKTVYLFGTAGFGQSQQYFDQILTRVRENLPAGVVYGGGYMCQGRMPQAVRSRYEAMQAKEPENARYKMLIENFDAALAHPDANDLEAAAAWAKSCLA</sequence>
<feature type="domain" description="Flavodoxin-like" evidence="1">
    <location>
        <begin position="5"/>
        <end position="160"/>
    </location>
</feature>